<protein>
    <submittedName>
        <fullName evidence="5">AraC family transcriptional regulator</fullName>
    </submittedName>
</protein>
<dbReference type="PANTHER" id="PTHR43280">
    <property type="entry name" value="ARAC-FAMILY TRANSCRIPTIONAL REGULATOR"/>
    <property type="match status" value="1"/>
</dbReference>
<dbReference type="PANTHER" id="PTHR43280:SF30">
    <property type="entry name" value="MMSAB OPERON REGULATORY PROTEIN"/>
    <property type="match status" value="1"/>
</dbReference>
<evidence type="ECO:0000256" key="2">
    <source>
        <dbReference type="ARBA" id="ARBA00023125"/>
    </source>
</evidence>
<name>A0A5M5M5V8_BACOV</name>
<dbReference type="AlphaFoldDB" id="A0A5M5M5V8"/>
<evidence type="ECO:0000256" key="1">
    <source>
        <dbReference type="ARBA" id="ARBA00023015"/>
    </source>
</evidence>
<gene>
    <name evidence="5" type="ORF">F3B85_19185</name>
</gene>
<dbReference type="SUPFAM" id="SSF46689">
    <property type="entry name" value="Homeodomain-like"/>
    <property type="match status" value="2"/>
</dbReference>
<sequence>MIQLALGFPGERFIYLPLSLIDVMIDSPLTGDLILYSLGHFSHARYHYINRINGCKQYIFIYCKEGKGWIEVNKQKYTLTANDFIVLPPDIPHSYGASQESPWSIYWMHFIGTKAELFAKKFYVPTKVNYTESSEEERFKLFEEMYSTLRNGFTIDNLNYTNICLKHFLATFLFQNSHKSPKVVSEYSESIINRVIAYMNNHINQKVTIGEMAAFLGYSVSYFHRKFYKATGQSPINYFIQMKVNKACIELIKTDLKITQIASKLGFKDSYYFSRIFTQTMGISPKKFREQGFKLDT</sequence>
<dbReference type="Pfam" id="PF02311">
    <property type="entry name" value="AraC_binding"/>
    <property type="match status" value="1"/>
</dbReference>
<evidence type="ECO:0000259" key="4">
    <source>
        <dbReference type="PROSITE" id="PS01124"/>
    </source>
</evidence>
<dbReference type="PROSITE" id="PS00041">
    <property type="entry name" value="HTH_ARAC_FAMILY_1"/>
    <property type="match status" value="1"/>
</dbReference>
<dbReference type="InterPro" id="IPR037923">
    <property type="entry name" value="HTH-like"/>
</dbReference>
<dbReference type="PRINTS" id="PR00032">
    <property type="entry name" value="HTHARAC"/>
</dbReference>
<dbReference type="Gene3D" id="1.10.10.60">
    <property type="entry name" value="Homeodomain-like"/>
    <property type="match status" value="2"/>
</dbReference>
<dbReference type="RefSeq" id="WP_004307053.1">
    <property type="nucleotide sequence ID" value="NZ_CABKQC010000011.1"/>
</dbReference>
<dbReference type="PROSITE" id="PS01124">
    <property type="entry name" value="HTH_ARAC_FAMILY_2"/>
    <property type="match status" value="1"/>
</dbReference>
<keyword evidence="1" id="KW-0805">Transcription regulation</keyword>
<dbReference type="InterPro" id="IPR020449">
    <property type="entry name" value="Tscrpt_reg_AraC-type_HTH"/>
</dbReference>
<dbReference type="Gene3D" id="2.60.120.280">
    <property type="entry name" value="Regulatory protein AraC"/>
    <property type="match status" value="1"/>
</dbReference>
<proteinExistence type="predicted"/>
<dbReference type="InterPro" id="IPR018062">
    <property type="entry name" value="HTH_AraC-typ_CS"/>
</dbReference>
<dbReference type="InterPro" id="IPR009057">
    <property type="entry name" value="Homeodomain-like_sf"/>
</dbReference>
<dbReference type="Proteomes" id="UP000478493">
    <property type="component" value="Unassembled WGS sequence"/>
</dbReference>
<dbReference type="Pfam" id="PF12833">
    <property type="entry name" value="HTH_18"/>
    <property type="match status" value="1"/>
</dbReference>
<reference evidence="5 6" key="1">
    <citation type="journal article" date="2019" name="Nat. Med.">
        <title>A library of human gut bacterial isolates paired with longitudinal multiomics data enables mechanistic microbiome research.</title>
        <authorList>
            <person name="Poyet M."/>
            <person name="Groussin M."/>
            <person name="Gibbons S.M."/>
            <person name="Avila-Pacheco J."/>
            <person name="Jiang X."/>
            <person name="Kearney S.M."/>
            <person name="Perrotta A.R."/>
            <person name="Berdy B."/>
            <person name="Zhao S."/>
            <person name="Lieberman T.D."/>
            <person name="Swanson P.K."/>
            <person name="Smith M."/>
            <person name="Roesemann S."/>
            <person name="Alexander J.E."/>
            <person name="Rich S.A."/>
            <person name="Livny J."/>
            <person name="Vlamakis H."/>
            <person name="Clish C."/>
            <person name="Bullock K."/>
            <person name="Deik A."/>
            <person name="Scott J."/>
            <person name="Pierce K.A."/>
            <person name="Xavier R.J."/>
            <person name="Alm E.J."/>
        </authorList>
    </citation>
    <scope>NUCLEOTIDE SEQUENCE [LARGE SCALE GENOMIC DNA]</scope>
    <source>
        <strain evidence="5 6">BIOML-A41</strain>
    </source>
</reference>
<dbReference type="GO" id="GO:0003700">
    <property type="term" value="F:DNA-binding transcription factor activity"/>
    <property type="evidence" value="ECO:0007669"/>
    <property type="project" value="InterPro"/>
</dbReference>
<keyword evidence="2" id="KW-0238">DNA-binding</keyword>
<dbReference type="InterPro" id="IPR018060">
    <property type="entry name" value="HTH_AraC"/>
</dbReference>
<dbReference type="SMART" id="SM00342">
    <property type="entry name" value="HTH_ARAC"/>
    <property type="match status" value="1"/>
</dbReference>
<organism evidence="5 6">
    <name type="scientific">Bacteroides ovatus</name>
    <dbReference type="NCBI Taxonomy" id="28116"/>
    <lineage>
        <taxon>Bacteria</taxon>
        <taxon>Pseudomonadati</taxon>
        <taxon>Bacteroidota</taxon>
        <taxon>Bacteroidia</taxon>
        <taxon>Bacteroidales</taxon>
        <taxon>Bacteroidaceae</taxon>
        <taxon>Bacteroides</taxon>
    </lineage>
</organism>
<feature type="domain" description="HTH araC/xylS-type" evidence="4">
    <location>
        <begin position="193"/>
        <end position="291"/>
    </location>
</feature>
<dbReference type="GO" id="GO:0043565">
    <property type="term" value="F:sequence-specific DNA binding"/>
    <property type="evidence" value="ECO:0007669"/>
    <property type="project" value="InterPro"/>
</dbReference>
<accession>A0A5M5M5V8</accession>
<evidence type="ECO:0000256" key="3">
    <source>
        <dbReference type="ARBA" id="ARBA00023163"/>
    </source>
</evidence>
<comment type="caution">
    <text evidence="5">The sequence shown here is derived from an EMBL/GenBank/DDBJ whole genome shotgun (WGS) entry which is preliminary data.</text>
</comment>
<dbReference type="EMBL" id="VWGP01000016">
    <property type="protein sequence ID" value="KAA4531597.1"/>
    <property type="molecule type" value="Genomic_DNA"/>
</dbReference>
<dbReference type="SUPFAM" id="SSF51215">
    <property type="entry name" value="Regulatory protein AraC"/>
    <property type="match status" value="1"/>
</dbReference>
<keyword evidence="3" id="KW-0804">Transcription</keyword>
<dbReference type="CDD" id="cd06986">
    <property type="entry name" value="cupin_MmsR-like_N"/>
    <property type="match status" value="1"/>
</dbReference>
<evidence type="ECO:0000313" key="5">
    <source>
        <dbReference type="EMBL" id="KAA4531597.1"/>
    </source>
</evidence>
<dbReference type="InterPro" id="IPR003313">
    <property type="entry name" value="AraC-bd"/>
</dbReference>
<evidence type="ECO:0000313" key="6">
    <source>
        <dbReference type="Proteomes" id="UP000478493"/>
    </source>
</evidence>